<protein>
    <recommendedName>
        <fullName evidence="4">DUF2232 domain-containing protein</fullName>
    </recommendedName>
</protein>
<gene>
    <name evidence="2" type="ORF">FHR99_002022</name>
</gene>
<feature type="transmembrane region" description="Helical" evidence="1">
    <location>
        <begin position="188"/>
        <end position="205"/>
    </location>
</feature>
<keyword evidence="1" id="KW-1133">Transmembrane helix</keyword>
<sequence>MRALAEFIMRGRTQAVAVSVLAVGTVFFAWIGAAAVALVTLRKGSTQGAYLLAWTLLPAGVIALQGSDLGPLTTLVGVYVAACALRVGHWPLALLVISAAGLVLALLMNTVAVEQSQQIADMLAQLAEQVRASNPQVEMPVLNATDIAGMVGMINAWTVVLSLVLGRWWQAMLYNPGGFRSEFHSLRLPQAAVIGLFVGIVLLVSSGEWANWAMVLQVPLTVAGFGLVHALAARFGLGVGALTVFYVLWAMLLPLRWLVQLLAVTDSFIDVRKRLPVRSSGG</sequence>
<organism evidence="2 3">
    <name type="scientific">Litorivivens lipolytica</name>
    <dbReference type="NCBI Taxonomy" id="1524264"/>
    <lineage>
        <taxon>Bacteria</taxon>
        <taxon>Pseudomonadati</taxon>
        <taxon>Pseudomonadota</taxon>
        <taxon>Gammaproteobacteria</taxon>
        <taxon>Litorivivens</taxon>
    </lineage>
</organism>
<feature type="transmembrane region" description="Helical" evidence="1">
    <location>
        <begin position="87"/>
        <end position="108"/>
    </location>
</feature>
<feature type="transmembrane region" description="Helical" evidence="1">
    <location>
        <begin position="147"/>
        <end position="168"/>
    </location>
</feature>
<proteinExistence type="predicted"/>
<dbReference type="AlphaFoldDB" id="A0A7W4W5B3"/>
<reference evidence="2 3" key="1">
    <citation type="submission" date="2020-08" db="EMBL/GenBank/DDBJ databases">
        <title>Genomic Encyclopedia of Type Strains, Phase III (KMG-III): the genomes of soil and plant-associated and newly described type strains.</title>
        <authorList>
            <person name="Whitman W."/>
        </authorList>
    </citation>
    <scope>NUCLEOTIDE SEQUENCE [LARGE SCALE GENOMIC DNA]</scope>
    <source>
        <strain evidence="2 3">CECT 8654</strain>
    </source>
</reference>
<keyword evidence="3" id="KW-1185">Reference proteome</keyword>
<feature type="transmembrane region" description="Helical" evidence="1">
    <location>
        <begin position="15"/>
        <end position="41"/>
    </location>
</feature>
<evidence type="ECO:0000256" key="1">
    <source>
        <dbReference type="SAM" id="Phobius"/>
    </source>
</evidence>
<dbReference type="EMBL" id="JACHWY010000002">
    <property type="protein sequence ID" value="MBB3047756.1"/>
    <property type="molecule type" value="Genomic_DNA"/>
</dbReference>
<keyword evidence="1" id="KW-0812">Transmembrane</keyword>
<comment type="caution">
    <text evidence="2">The sequence shown here is derived from an EMBL/GenBank/DDBJ whole genome shotgun (WGS) entry which is preliminary data.</text>
</comment>
<evidence type="ECO:0000313" key="3">
    <source>
        <dbReference type="Proteomes" id="UP000537130"/>
    </source>
</evidence>
<keyword evidence="1" id="KW-0472">Membrane</keyword>
<dbReference type="Proteomes" id="UP000537130">
    <property type="component" value="Unassembled WGS sequence"/>
</dbReference>
<dbReference type="RefSeq" id="WP_183410514.1">
    <property type="nucleotide sequence ID" value="NZ_JACHWY010000002.1"/>
</dbReference>
<evidence type="ECO:0000313" key="2">
    <source>
        <dbReference type="EMBL" id="MBB3047756.1"/>
    </source>
</evidence>
<name>A0A7W4W5B3_9GAMM</name>
<evidence type="ECO:0008006" key="4">
    <source>
        <dbReference type="Google" id="ProtNLM"/>
    </source>
</evidence>
<accession>A0A7W4W5B3</accession>